<dbReference type="AlphaFoldDB" id="A0A7S2QLK1"/>
<proteinExistence type="predicted"/>
<feature type="transmembrane region" description="Helical" evidence="1">
    <location>
        <begin position="315"/>
        <end position="340"/>
    </location>
</feature>
<feature type="transmembrane region" description="Helical" evidence="1">
    <location>
        <begin position="289"/>
        <end position="309"/>
    </location>
</feature>
<organism evidence="2">
    <name type="scientific">Zooxanthella nutricula</name>
    <dbReference type="NCBI Taxonomy" id="1333877"/>
    <lineage>
        <taxon>Eukaryota</taxon>
        <taxon>Sar</taxon>
        <taxon>Alveolata</taxon>
        <taxon>Dinophyceae</taxon>
        <taxon>Peridiniales</taxon>
        <taxon>Peridiniales incertae sedis</taxon>
        <taxon>Zooxanthella</taxon>
    </lineage>
</organism>
<dbReference type="EMBL" id="HBGW01100637">
    <property type="protein sequence ID" value="CAD9645861.1"/>
    <property type="molecule type" value="Transcribed_RNA"/>
</dbReference>
<feature type="transmembrane region" description="Helical" evidence="1">
    <location>
        <begin position="594"/>
        <end position="614"/>
    </location>
</feature>
<feature type="transmembrane region" description="Helical" evidence="1">
    <location>
        <begin position="72"/>
        <end position="93"/>
    </location>
</feature>
<feature type="transmembrane region" description="Helical" evidence="1">
    <location>
        <begin position="505"/>
        <end position="530"/>
    </location>
</feature>
<feature type="transmembrane region" description="Helical" evidence="1">
    <location>
        <begin position="157"/>
        <end position="180"/>
    </location>
</feature>
<feature type="transmembrane region" description="Helical" evidence="1">
    <location>
        <begin position="127"/>
        <end position="145"/>
    </location>
</feature>
<evidence type="ECO:0000256" key="1">
    <source>
        <dbReference type="SAM" id="Phobius"/>
    </source>
</evidence>
<feature type="transmembrane region" description="Helical" evidence="1">
    <location>
        <begin position="33"/>
        <end position="52"/>
    </location>
</feature>
<name>A0A7S2QLK1_9DINO</name>
<feature type="transmembrane region" description="Helical" evidence="1">
    <location>
        <begin position="102"/>
        <end position="121"/>
    </location>
</feature>
<feature type="transmembrane region" description="Helical" evidence="1">
    <location>
        <begin position="702"/>
        <end position="721"/>
    </location>
</feature>
<feature type="transmembrane region" description="Helical" evidence="1">
    <location>
        <begin position="634"/>
        <end position="653"/>
    </location>
</feature>
<keyword evidence="1" id="KW-0472">Membrane</keyword>
<accession>A0A7S2QLK1</accession>
<feature type="transmembrane region" description="Helical" evidence="1">
    <location>
        <begin position="415"/>
        <end position="436"/>
    </location>
</feature>
<feature type="transmembrane region" description="Helical" evidence="1">
    <location>
        <begin position="456"/>
        <end position="473"/>
    </location>
</feature>
<sequence>MNNLNTSQRTTAGSAGSLSSVIWGDGGTEPISVLEILLILLASVLPAVVYVVGFSDMGMGVQVYNQMSPTKISLMGDGVLAASVLLMAALYVVDVFYWKSRLLQTIAFLVPFCMLSAGLCMKSRKYPWAPLVFTLMLNPAFVSVLRGTLAKTTSRSAFYKTLAFCNTLVSIALVAGWSAWMVGGHQWNRGTKDGLAARCDLIYENIFSEFPLNYAAHCHPDTGGTATFGTATALGIKAACAKAASIWFLVWASPLFAAVTYVILSLFCFMHSLTGHQGAPAMIRAIKQFVICLIVLLGGMYCSVSFTSLELGSTLMAFLAAAMTVVVLWTFMEVGSEALVHMVGESHFGRLLAKFWRNDFVRAMGVGATNVFIPVYVALNMLNQKCRKLRGTAMNDGRFTQQAEWLVEELSTWNWAGILCWVAIIAELIFMLQVGVSKATYIFLSWLSELLAQIDFGIVCVLVFVIGNLMFMLPPVPGIPVYVFTGIVIADQGSRKLSDDDTTGFIMGTVIACGIAFLNKLVACTLQYLIGYFMGNSIKIQQLISVDSVPTRAIESIVKRRGLDIGKVMILIGGPDWPTSVGCGIVKANVPQMLLGTLPIIFLCSPCVVAGAFISRQGMGGEDSIYPMLANVSLLVATVAQTMAMFVAGLCILKEIEDKGEELSKHRPEHDAVSELTRKEQHARELYKEITSFKTLGLFDKAVLIVMAAATEFSVFFMVVMGTSCFKPFSVDKDIAAPYEEGGLNGKPWTIVEPIGWAAIGAFGFGVLLHYIHKKVMGSRLKAALKENPPR</sequence>
<keyword evidence="1" id="KW-1133">Transmembrane helix</keyword>
<protein>
    <submittedName>
        <fullName evidence="2">Uncharacterized protein</fullName>
    </submittedName>
</protein>
<reference evidence="2" key="1">
    <citation type="submission" date="2021-01" db="EMBL/GenBank/DDBJ databases">
        <authorList>
            <person name="Corre E."/>
            <person name="Pelletier E."/>
            <person name="Niang G."/>
            <person name="Scheremetjew M."/>
            <person name="Finn R."/>
            <person name="Kale V."/>
            <person name="Holt S."/>
            <person name="Cochrane G."/>
            <person name="Meng A."/>
            <person name="Brown T."/>
            <person name="Cohen L."/>
        </authorList>
    </citation>
    <scope>NUCLEOTIDE SEQUENCE</scope>
    <source>
        <strain evidence="2">RCC3387</strain>
    </source>
</reference>
<feature type="transmembrane region" description="Helical" evidence="1">
    <location>
        <begin position="246"/>
        <end position="269"/>
    </location>
</feature>
<feature type="transmembrane region" description="Helical" evidence="1">
    <location>
        <begin position="755"/>
        <end position="772"/>
    </location>
</feature>
<feature type="transmembrane region" description="Helical" evidence="1">
    <location>
        <begin position="360"/>
        <end position="379"/>
    </location>
</feature>
<gene>
    <name evidence="2" type="ORF">BRAN1462_LOCUS63683</name>
</gene>
<evidence type="ECO:0000313" key="2">
    <source>
        <dbReference type="EMBL" id="CAD9645861.1"/>
    </source>
</evidence>
<keyword evidence="1" id="KW-0812">Transmembrane</keyword>